<dbReference type="PANTHER" id="PTHR30040">
    <property type="entry name" value="THIAMINE BIOSYNTHESIS LIPOPROTEIN APBE"/>
    <property type="match status" value="1"/>
</dbReference>
<evidence type="ECO:0000256" key="4">
    <source>
        <dbReference type="ARBA" id="ARBA00022475"/>
    </source>
</evidence>
<feature type="binding site" evidence="19">
    <location>
        <position position="303"/>
    </location>
    <ligand>
        <name>Mg(2+)</name>
        <dbReference type="ChEBI" id="CHEBI:18420"/>
    </ligand>
</feature>
<comment type="similarity">
    <text evidence="1 18">Belongs to the ApbE family.</text>
</comment>
<gene>
    <name evidence="21" type="ORF">DET61_10924</name>
</gene>
<comment type="cofactor">
    <cofactor evidence="19">
        <name>Mg(2+)</name>
        <dbReference type="ChEBI" id="CHEBI:18420"/>
    </cofactor>
    <cofactor evidence="19">
        <name>Mn(2+)</name>
        <dbReference type="ChEBI" id="CHEBI:29035"/>
    </cofactor>
    <text evidence="19">Magnesium. Can also use manganese.</text>
</comment>
<dbReference type="EMBL" id="QPJI01000009">
    <property type="protein sequence ID" value="RCW67114.1"/>
    <property type="molecule type" value="Genomic_DNA"/>
</dbReference>
<evidence type="ECO:0000256" key="16">
    <source>
        <dbReference type="ARBA" id="ARBA00048540"/>
    </source>
</evidence>
<evidence type="ECO:0000256" key="3">
    <source>
        <dbReference type="ARBA" id="ARBA00016337"/>
    </source>
</evidence>
<protein>
    <recommendedName>
        <fullName evidence="3 18">FAD:protein FMN transferase</fullName>
        <ecNumber evidence="2 18">2.7.1.180</ecNumber>
    </recommendedName>
    <alternativeName>
        <fullName evidence="15 18">Flavin transferase</fullName>
    </alternativeName>
</protein>
<keyword evidence="10 18" id="KW-0274">FAD</keyword>
<evidence type="ECO:0000256" key="12">
    <source>
        <dbReference type="ARBA" id="ARBA00023136"/>
    </source>
</evidence>
<dbReference type="SUPFAM" id="SSF143631">
    <property type="entry name" value="ApbE-like"/>
    <property type="match status" value="1"/>
</dbReference>
<evidence type="ECO:0000313" key="22">
    <source>
        <dbReference type="Proteomes" id="UP000253647"/>
    </source>
</evidence>
<evidence type="ECO:0000256" key="18">
    <source>
        <dbReference type="PIRNR" id="PIRNR006268"/>
    </source>
</evidence>
<keyword evidence="5" id="KW-0997">Cell inner membrane</keyword>
<dbReference type="GO" id="GO:0005886">
    <property type="term" value="C:plasma membrane"/>
    <property type="evidence" value="ECO:0007669"/>
    <property type="project" value="UniProtKB-SubCell"/>
</dbReference>
<keyword evidence="4" id="KW-1003">Cell membrane</keyword>
<keyword evidence="7 18" id="KW-0808">Transferase</keyword>
<dbReference type="InterPro" id="IPR003374">
    <property type="entry name" value="ApbE-like_sf"/>
</dbReference>
<feature type="binding site" evidence="19">
    <location>
        <position position="307"/>
    </location>
    <ligand>
        <name>Mg(2+)</name>
        <dbReference type="ChEBI" id="CHEBI:18420"/>
    </ligand>
</feature>
<dbReference type="RefSeq" id="WP_114434718.1">
    <property type="nucleotide sequence ID" value="NZ_QPJI01000009.1"/>
</dbReference>
<dbReference type="FunFam" id="3.10.520.10:FF:000001">
    <property type="entry name" value="FAD:protein FMN transferase"/>
    <property type="match status" value="1"/>
</dbReference>
<evidence type="ECO:0000256" key="6">
    <source>
        <dbReference type="ARBA" id="ARBA00022630"/>
    </source>
</evidence>
<dbReference type="Pfam" id="PF02424">
    <property type="entry name" value="ApbE"/>
    <property type="match status" value="1"/>
</dbReference>
<evidence type="ECO:0000256" key="11">
    <source>
        <dbReference type="ARBA" id="ARBA00022842"/>
    </source>
</evidence>
<keyword evidence="14 21" id="KW-0449">Lipoprotein</keyword>
<keyword evidence="20" id="KW-1133">Transmembrane helix</keyword>
<keyword evidence="11 18" id="KW-0460">Magnesium</keyword>
<keyword evidence="12 20" id="KW-0472">Membrane</keyword>
<evidence type="ECO:0000256" key="13">
    <source>
        <dbReference type="ARBA" id="ARBA00023139"/>
    </source>
</evidence>
<dbReference type="Proteomes" id="UP000253647">
    <property type="component" value="Unassembled WGS sequence"/>
</dbReference>
<evidence type="ECO:0000313" key="21">
    <source>
        <dbReference type="EMBL" id="RCW67114.1"/>
    </source>
</evidence>
<evidence type="ECO:0000256" key="5">
    <source>
        <dbReference type="ARBA" id="ARBA00022519"/>
    </source>
</evidence>
<accession>A0A368XM55</accession>
<feature type="binding site" evidence="19">
    <location>
        <position position="186"/>
    </location>
    <ligand>
        <name>Mg(2+)</name>
        <dbReference type="ChEBI" id="CHEBI:18420"/>
    </ligand>
</feature>
<evidence type="ECO:0000256" key="15">
    <source>
        <dbReference type="ARBA" id="ARBA00031306"/>
    </source>
</evidence>
<evidence type="ECO:0000256" key="10">
    <source>
        <dbReference type="ARBA" id="ARBA00022827"/>
    </source>
</evidence>
<proteinExistence type="inferred from homology"/>
<feature type="transmembrane region" description="Helical" evidence="20">
    <location>
        <begin position="9"/>
        <end position="31"/>
    </location>
</feature>
<keyword evidence="13" id="KW-0564">Palmitate</keyword>
<evidence type="ECO:0000256" key="1">
    <source>
        <dbReference type="ARBA" id="ARBA00008282"/>
    </source>
</evidence>
<dbReference type="InterPro" id="IPR024932">
    <property type="entry name" value="ApbE"/>
</dbReference>
<dbReference type="PANTHER" id="PTHR30040:SF2">
    <property type="entry name" value="FAD:PROTEIN FMN TRANSFERASE"/>
    <property type="match status" value="1"/>
</dbReference>
<dbReference type="GO" id="GO:0016740">
    <property type="term" value="F:transferase activity"/>
    <property type="evidence" value="ECO:0007669"/>
    <property type="project" value="UniProtKB-UniRule"/>
</dbReference>
<keyword evidence="9" id="KW-0732">Signal</keyword>
<dbReference type="PIRSF" id="PIRSF006268">
    <property type="entry name" value="ApbE"/>
    <property type="match status" value="1"/>
</dbReference>
<keyword evidence="6 18" id="KW-0285">Flavoprotein</keyword>
<dbReference type="EC" id="2.7.1.180" evidence="2 18"/>
<sequence>MINLCFRQAAFTGTLHGLVRVIVLAIFIGLLNGCSEPTPVKQLSGAAQGTTWHVTVWHPEGLDITALQSKIDAEFNRLDQVLSNYRQDSVIERFNQSASIAPVDVGNEIADLVQIAKEVSRASQGCYDLTIKPLFDLWGFSGESVSLPGSAELEQVRKLTGFGLVSVPTLTELQKNAPEAEIDLSSIAQGYSVDRVASVIEAAGIKNYLVEIGGELKTRGHKPDGSFWRIAIERPLPGGRAIQKVLTIGQDEPVSVMTSGTYRHYFDDQGTRYSHVLDARTGKPITHKTVSVTVLDQDPTLADAWSTALLCLGDEEGLTIANQAGIAALFLRESGEQFVEKTTSAWRSMKNIEVQ</sequence>
<evidence type="ECO:0000256" key="2">
    <source>
        <dbReference type="ARBA" id="ARBA00011955"/>
    </source>
</evidence>
<keyword evidence="20" id="KW-0812">Transmembrane</keyword>
<comment type="catalytic activity">
    <reaction evidence="16 18">
        <text>L-threonyl-[protein] + FAD = FMN-L-threonyl-[protein] + AMP + H(+)</text>
        <dbReference type="Rhea" id="RHEA:36847"/>
        <dbReference type="Rhea" id="RHEA-COMP:11060"/>
        <dbReference type="Rhea" id="RHEA-COMP:11061"/>
        <dbReference type="ChEBI" id="CHEBI:15378"/>
        <dbReference type="ChEBI" id="CHEBI:30013"/>
        <dbReference type="ChEBI" id="CHEBI:57692"/>
        <dbReference type="ChEBI" id="CHEBI:74257"/>
        <dbReference type="ChEBI" id="CHEBI:456215"/>
        <dbReference type="EC" id="2.7.1.180"/>
    </reaction>
</comment>
<comment type="caution">
    <text evidence="21">The sequence shown here is derived from an EMBL/GenBank/DDBJ whole genome shotgun (WGS) entry which is preliminary data.</text>
</comment>
<dbReference type="GO" id="GO:0046872">
    <property type="term" value="F:metal ion binding"/>
    <property type="evidence" value="ECO:0007669"/>
    <property type="project" value="UniProtKB-UniRule"/>
</dbReference>
<evidence type="ECO:0000256" key="20">
    <source>
        <dbReference type="SAM" id="Phobius"/>
    </source>
</evidence>
<dbReference type="Gene3D" id="3.10.520.10">
    <property type="entry name" value="ApbE-like domains"/>
    <property type="match status" value="1"/>
</dbReference>
<reference evidence="21 22" key="1">
    <citation type="submission" date="2018-07" db="EMBL/GenBank/DDBJ databases">
        <title>Freshwater and sediment microbial communities from various areas in North America, analyzing microbe dynamics in response to fracking.</title>
        <authorList>
            <person name="Lamendella R."/>
        </authorList>
    </citation>
    <scope>NUCLEOTIDE SEQUENCE [LARGE SCALE GENOMIC DNA]</scope>
    <source>
        <strain evidence="21 22">105B</strain>
    </source>
</reference>
<evidence type="ECO:0000256" key="14">
    <source>
        <dbReference type="ARBA" id="ARBA00023288"/>
    </source>
</evidence>
<evidence type="ECO:0000256" key="9">
    <source>
        <dbReference type="ARBA" id="ARBA00022729"/>
    </source>
</evidence>
<keyword evidence="8 18" id="KW-0479">Metal-binding</keyword>
<organism evidence="21 22">
    <name type="scientific">Marinobacter nauticus</name>
    <name type="common">Marinobacter hydrocarbonoclasticus</name>
    <name type="synonym">Marinobacter aquaeolei</name>
    <dbReference type="NCBI Taxonomy" id="2743"/>
    <lineage>
        <taxon>Bacteria</taxon>
        <taxon>Pseudomonadati</taxon>
        <taxon>Pseudomonadota</taxon>
        <taxon>Gammaproteobacteria</taxon>
        <taxon>Pseudomonadales</taxon>
        <taxon>Marinobacteraceae</taxon>
        <taxon>Marinobacter</taxon>
    </lineage>
</organism>
<evidence type="ECO:0000256" key="8">
    <source>
        <dbReference type="ARBA" id="ARBA00022723"/>
    </source>
</evidence>
<evidence type="ECO:0000256" key="17">
    <source>
        <dbReference type="ARBA" id="ARBA00060485"/>
    </source>
</evidence>
<comment type="subcellular location">
    <subcellularLocation>
        <location evidence="17">Cell inner membrane</location>
        <topology evidence="17">Lipid-anchor</topology>
        <orientation evidence="17">Periplasmic side</orientation>
    </subcellularLocation>
</comment>
<name>A0A368XM55_MARNT</name>
<evidence type="ECO:0000256" key="7">
    <source>
        <dbReference type="ARBA" id="ARBA00022679"/>
    </source>
</evidence>
<evidence type="ECO:0000256" key="19">
    <source>
        <dbReference type="PIRSR" id="PIRSR006268-2"/>
    </source>
</evidence>
<dbReference type="AlphaFoldDB" id="A0A368XM55"/>